<comment type="caution">
    <text evidence="1">The sequence shown here is derived from an EMBL/GenBank/DDBJ whole genome shotgun (WGS) entry which is preliminary data.</text>
</comment>
<name>A0ABP3D3Y6_9GAMM</name>
<proteinExistence type="predicted"/>
<evidence type="ECO:0000313" key="1">
    <source>
        <dbReference type="EMBL" id="GAA0221536.1"/>
    </source>
</evidence>
<gene>
    <name evidence="1" type="ORF">GCM10008964_11270</name>
</gene>
<reference evidence="2" key="1">
    <citation type="journal article" date="2019" name="Int. J. Syst. Evol. Microbiol.">
        <title>The Global Catalogue of Microorganisms (GCM) 10K type strain sequencing project: providing services to taxonomists for standard genome sequencing and annotation.</title>
        <authorList>
            <consortium name="The Broad Institute Genomics Platform"/>
            <consortium name="The Broad Institute Genome Sequencing Center for Infectious Disease"/>
            <person name="Wu L."/>
            <person name="Ma J."/>
        </authorList>
    </citation>
    <scope>NUCLEOTIDE SEQUENCE [LARGE SCALE GENOMIC DNA]</scope>
    <source>
        <strain evidence="2">JCM 6886</strain>
    </source>
</reference>
<evidence type="ECO:0000313" key="2">
    <source>
        <dbReference type="Proteomes" id="UP001501476"/>
    </source>
</evidence>
<accession>A0ABP3D3Y6</accession>
<protein>
    <submittedName>
        <fullName evidence="1">Uncharacterized protein</fullName>
    </submittedName>
</protein>
<keyword evidence="2" id="KW-1185">Reference proteome</keyword>
<dbReference type="EMBL" id="BAAADG010000004">
    <property type="protein sequence ID" value="GAA0221536.1"/>
    <property type="molecule type" value="Genomic_DNA"/>
</dbReference>
<organism evidence="1 2">
    <name type="scientific">Methylophaga marina</name>
    <dbReference type="NCBI Taxonomy" id="45495"/>
    <lineage>
        <taxon>Bacteria</taxon>
        <taxon>Pseudomonadati</taxon>
        <taxon>Pseudomonadota</taxon>
        <taxon>Gammaproteobacteria</taxon>
        <taxon>Thiotrichales</taxon>
        <taxon>Piscirickettsiaceae</taxon>
        <taxon>Methylophaga</taxon>
    </lineage>
</organism>
<sequence>MRRPYRKAPKARQTGLVDGEKLSVIAAKTSALATKGHLTEMNLSKT</sequence>
<dbReference type="Proteomes" id="UP001501476">
    <property type="component" value="Unassembled WGS sequence"/>
</dbReference>